<gene>
    <name evidence="4" type="ORF">AB6A68_06580</name>
</gene>
<feature type="transmembrane region" description="Helical" evidence="3">
    <location>
        <begin position="20"/>
        <end position="41"/>
    </location>
</feature>
<dbReference type="InterPro" id="IPR003784">
    <property type="entry name" value="BioY"/>
</dbReference>
<comment type="subcellular location">
    <subcellularLocation>
        <location evidence="2">Cell membrane</location>
        <topology evidence="2">Multi-pass membrane protein</topology>
    </subcellularLocation>
</comment>
<dbReference type="Proteomes" id="UP001560267">
    <property type="component" value="Unassembled WGS sequence"/>
</dbReference>
<evidence type="ECO:0000256" key="1">
    <source>
        <dbReference type="ARBA" id="ARBA00010692"/>
    </source>
</evidence>
<reference evidence="4 5" key="1">
    <citation type="submission" date="2024-07" db="EMBL/GenBank/DDBJ databases">
        <title>Draft Genome Sequence of Ferrimicrobium acidiphilum Strain YE2023, Isolated from a Pulp of Bioleach Reactor.</title>
        <authorList>
            <person name="Elkina Y.A."/>
            <person name="Bulaeva A.G."/>
            <person name="Beletsky A.V."/>
            <person name="Mardanov A.V."/>
        </authorList>
    </citation>
    <scope>NUCLEOTIDE SEQUENCE [LARGE SCALE GENOMIC DNA]</scope>
    <source>
        <strain evidence="4 5">YE2023</strain>
    </source>
</reference>
<feature type="transmembrane region" description="Helical" evidence="3">
    <location>
        <begin position="102"/>
        <end position="119"/>
    </location>
</feature>
<name>A0ABV3Y2T2_9ACTN</name>
<sequence length="199" mass="20682">MLNQGLKRQSLTDLLPESLVTDLVLIGLFALAIGVFAQITIPLSFTPVPITGQTFAVLLGGAALGMRRAAIGSLLYLGLGLVGIPWFAGTAGGLQVATSPSFGYLVGFVAAAAVVGYLAEVGMDRKVGRTAIMMVVGNLVIYGFGLVFLMLDLHIGLTKGLALGVTPFLLGDLIKLVLAAGLLPGAWYLRGRLTRGREA</sequence>
<keyword evidence="3" id="KW-0812">Transmembrane</keyword>
<dbReference type="EMBL" id="JBFSHR010000018">
    <property type="protein sequence ID" value="MEX6429504.1"/>
    <property type="molecule type" value="Genomic_DNA"/>
</dbReference>
<evidence type="ECO:0000313" key="5">
    <source>
        <dbReference type="Proteomes" id="UP001560267"/>
    </source>
</evidence>
<evidence type="ECO:0000256" key="3">
    <source>
        <dbReference type="SAM" id="Phobius"/>
    </source>
</evidence>
<feature type="transmembrane region" description="Helical" evidence="3">
    <location>
        <begin position="47"/>
        <end position="66"/>
    </location>
</feature>
<comment type="similarity">
    <text evidence="1 2">Belongs to the BioY family.</text>
</comment>
<evidence type="ECO:0000313" key="4">
    <source>
        <dbReference type="EMBL" id="MEX6429504.1"/>
    </source>
</evidence>
<feature type="transmembrane region" description="Helical" evidence="3">
    <location>
        <begin position="163"/>
        <end position="189"/>
    </location>
</feature>
<feature type="transmembrane region" description="Helical" evidence="3">
    <location>
        <begin position="73"/>
        <end position="96"/>
    </location>
</feature>
<protein>
    <recommendedName>
        <fullName evidence="2">Biotin transporter</fullName>
    </recommendedName>
</protein>
<evidence type="ECO:0000256" key="2">
    <source>
        <dbReference type="PIRNR" id="PIRNR016661"/>
    </source>
</evidence>
<organism evidence="4 5">
    <name type="scientific">Ferrimicrobium acidiphilum</name>
    <dbReference type="NCBI Taxonomy" id="121039"/>
    <lineage>
        <taxon>Bacteria</taxon>
        <taxon>Bacillati</taxon>
        <taxon>Actinomycetota</taxon>
        <taxon>Acidimicrobiia</taxon>
        <taxon>Acidimicrobiales</taxon>
        <taxon>Acidimicrobiaceae</taxon>
        <taxon>Ferrimicrobium</taxon>
    </lineage>
</organism>
<keyword evidence="5" id="KW-1185">Reference proteome</keyword>
<dbReference type="Gene3D" id="1.10.1760.20">
    <property type="match status" value="1"/>
</dbReference>
<accession>A0ABV3Y2T2</accession>
<keyword evidence="2 3" id="KW-0472">Membrane</keyword>
<keyword evidence="3" id="KW-1133">Transmembrane helix</keyword>
<dbReference type="Pfam" id="PF02632">
    <property type="entry name" value="BioY"/>
    <property type="match status" value="1"/>
</dbReference>
<keyword evidence="2" id="KW-1003">Cell membrane</keyword>
<dbReference type="RefSeq" id="WP_298387278.1">
    <property type="nucleotide sequence ID" value="NZ_JBFSHR010000018.1"/>
</dbReference>
<dbReference type="PIRSF" id="PIRSF016661">
    <property type="entry name" value="BioY"/>
    <property type="match status" value="1"/>
</dbReference>
<feature type="transmembrane region" description="Helical" evidence="3">
    <location>
        <begin position="131"/>
        <end position="151"/>
    </location>
</feature>
<dbReference type="PANTHER" id="PTHR34295">
    <property type="entry name" value="BIOTIN TRANSPORTER BIOY"/>
    <property type="match status" value="1"/>
</dbReference>
<comment type="caution">
    <text evidence="4">The sequence shown here is derived from an EMBL/GenBank/DDBJ whole genome shotgun (WGS) entry which is preliminary data.</text>
</comment>
<keyword evidence="2" id="KW-0813">Transport</keyword>
<dbReference type="PANTHER" id="PTHR34295:SF1">
    <property type="entry name" value="BIOTIN TRANSPORTER BIOY"/>
    <property type="match status" value="1"/>
</dbReference>
<proteinExistence type="inferred from homology"/>